<dbReference type="Proteomes" id="UP001596052">
    <property type="component" value="Unassembled WGS sequence"/>
</dbReference>
<accession>A0ABW0KWT8</accession>
<proteinExistence type="predicted"/>
<organism evidence="1 2">
    <name type="scientific">Prosthecobacter fluviatilis</name>
    <dbReference type="NCBI Taxonomy" id="445931"/>
    <lineage>
        <taxon>Bacteria</taxon>
        <taxon>Pseudomonadati</taxon>
        <taxon>Verrucomicrobiota</taxon>
        <taxon>Verrucomicrobiia</taxon>
        <taxon>Verrucomicrobiales</taxon>
        <taxon>Verrucomicrobiaceae</taxon>
        <taxon>Prosthecobacter</taxon>
    </lineage>
</organism>
<dbReference type="EMBL" id="JBHSMQ010000013">
    <property type="protein sequence ID" value="MFC5457869.1"/>
    <property type="molecule type" value="Genomic_DNA"/>
</dbReference>
<evidence type="ECO:0000313" key="1">
    <source>
        <dbReference type="EMBL" id="MFC5457869.1"/>
    </source>
</evidence>
<reference evidence="2" key="1">
    <citation type="journal article" date="2019" name="Int. J. Syst. Evol. Microbiol.">
        <title>The Global Catalogue of Microorganisms (GCM) 10K type strain sequencing project: providing services to taxonomists for standard genome sequencing and annotation.</title>
        <authorList>
            <consortium name="The Broad Institute Genomics Platform"/>
            <consortium name="The Broad Institute Genome Sequencing Center for Infectious Disease"/>
            <person name="Wu L."/>
            <person name="Ma J."/>
        </authorList>
    </citation>
    <scope>NUCLEOTIDE SEQUENCE [LARGE SCALE GENOMIC DNA]</scope>
    <source>
        <strain evidence="2">CGMCC 4.1469</strain>
    </source>
</reference>
<sequence length="159" mass="17958">MSSIRIQRFPYEEPYHVQLNLSAENGRFSGGLDFYTGVPCLKQFAASLQDFPKHIGDEVEFKYGSPRKEDRMYRHLVIRAYTIGGVGRCAIQFTFNNHGDEPDAGCASFSISADTAAINRLGKLLEKFSELQHLELFWSPREDELFAELQQKTMAAAAS</sequence>
<protein>
    <submittedName>
        <fullName evidence="1">Uncharacterized protein</fullName>
    </submittedName>
</protein>
<keyword evidence="2" id="KW-1185">Reference proteome</keyword>
<comment type="caution">
    <text evidence="1">The sequence shown here is derived from an EMBL/GenBank/DDBJ whole genome shotgun (WGS) entry which is preliminary data.</text>
</comment>
<dbReference type="RefSeq" id="WP_377171639.1">
    <property type="nucleotide sequence ID" value="NZ_JBHSMQ010000013.1"/>
</dbReference>
<evidence type="ECO:0000313" key="2">
    <source>
        <dbReference type="Proteomes" id="UP001596052"/>
    </source>
</evidence>
<name>A0ABW0KWT8_9BACT</name>
<gene>
    <name evidence="1" type="ORF">ACFQDI_23570</name>
</gene>